<feature type="region of interest" description="Disordered" evidence="1">
    <location>
        <begin position="1"/>
        <end position="33"/>
    </location>
</feature>
<evidence type="ECO:0000313" key="2">
    <source>
        <dbReference type="EMBL" id="THW68552.1"/>
    </source>
</evidence>
<dbReference type="InterPro" id="IPR012340">
    <property type="entry name" value="NA-bd_OB-fold"/>
</dbReference>
<dbReference type="InterPro" id="IPR024222">
    <property type="entry name" value="Ten1_fungal"/>
</dbReference>
<organism evidence="2 3">
    <name type="scientific">Aureobasidium pullulans</name>
    <name type="common">Black yeast</name>
    <name type="synonym">Pullularia pullulans</name>
    <dbReference type="NCBI Taxonomy" id="5580"/>
    <lineage>
        <taxon>Eukaryota</taxon>
        <taxon>Fungi</taxon>
        <taxon>Dikarya</taxon>
        <taxon>Ascomycota</taxon>
        <taxon>Pezizomycotina</taxon>
        <taxon>Dothideomycetes</taxon>
        <taxon>Dothideomycetidae</taxon>
        <taxon>Dothideales</taxon>
        <taxon>Saccotheciaceae</taxon>
        <taxon>Aureobasidium</taxon>
    </lineage>
</organism>
<protein>
    <recommendedName>
        <fullName evidence="4">CST complex subunit Ten1</fullName>
    </recommendedName>
</protein>
<sequence>MTHPPAKPWRLFNRPITRHQSGSNQPRKQRTRPSRTFFVRALITHLLRAVPYHNASSKWPAHHHCQVTCVPSASSQHTVQVTNVNQYHESTALLSLFHNFPSPQDRHIAQVDISQLLDTIDHQNLQVGAWLNIIGYVGPPPSRNRTKIQAIMLWSAGAVNLQQYETALVSRQTT</sequence>
<evidence type="ECO:0000313" key="3">
    <source>
        <dbReference type="Proteomes" id="UP000308802"/>
    </source>
</evidence>
<evidence type="ECO:0008006" key="4">
    <source>
        <dbReference type="Google" id="ProtNLM"/>
    </source>
</evidence>
<reference evidence="2 3" key="1">
    <citation type="submission" date="2018-10" db="EMBL/GenBank/DDBJ databases">
        <title>Fifty Aureobasidium pullulans genomes reveal a recombining polyextremotolerant generalist.</title>
        <authorList>
            <person name="Gostincar C."/>
            <person name="Turk M."/>
            <person name="Zajc J."/>
            <person name="Gunde-Cimerman N."/>
        </authorList>
    </citation>
    <scope>NUCLEOTIDE SEQUENCE [LARGE SCALE GENOMIC DNA]</scope>
    <source>
        <strain evidence="2 3">EXF-10659</strain>
    </source>
</reference>
<dbReference type="AlphaFoldDB" id="A0A4S8ZQN5"/>
<gene>
    <name evidence="2" type="ORF">D6D19_08869</name>
</gene>
<proteinExistence type="predicted"/>
<dbReference type="Proteomes" id="UP000308802">
    <property type="component" value="Unassembled WGS sequence"/>
</dbReference>
<dbReference type="EMBL" id="QZAO01000443">
    <property type="protein sequence ID" value="THW68552.1"/>
    <property type="molecule type" value="Genomic_DNA"/>
</dbReference>
<dbReference type="Gene3D" id="2.40.50.140">
    <property type="entry name" value="Nucleic acid-binding proteins"/>
    <property type="match status" value="1"/>
</dbReference>
<dbReference type="GO" id="GO:1990879">
    <property type="term" value="C:CST complex"/>
    <property type="evidence" value="ECO:0007669"/>
    <property type="project" value="InterPro"/>
</dbReference>
<name>A0A4S8ZQN5_AURPU</name>
<evidence type="ECO:0000256" key="1">
    <source>
        <dbReference type="SAM" id="MobiDB-lite"/>
    </source>
</evidence>
<dbReference type="GO" id="GO:0016233">
    <property type="term" value="P:telomere capping"/>
    <property type="evidence" value="ECO:0007669"/>
    <property type="project" value="InterPro"/>
</dbReference>
<dbReference type="Pfam" id="PF12658">
    <property type="entry name" value="Ten1"/>
    <property type="match status" value="1"/>
</dbReference>
<comment type="caution">
    <text evidence="2">The sequence shown here is derived from an EMBL/GenBank/DDBJ whole genome shotgun (WGS) entry which is preliminary data.</text>
</comment>
<accession>A0A4S8ZQN5</accession>
<dbReference type="GO" id="GO:0043047">
    <property type="term" value="F:single-stranded telomeric DNA binding"/>
    <property type="evidence" value="ECO:0007669"/>
    <property type="project" value="InterPro"/>
</dbReference>